<evidence type="ECO:0000256" key="2">
    <source>
        <dbReference type="ARBA" id="ARBA00004604"/>
    </source>
</evidence>
<comment type="similarity">
    <text evidence="3">Belongs to the RRM RBM34 family.</text>
</comment>
<dbReference type="PANTHER" id="PTHR23236:SF25">
    <property type="entry name" value="RNA-BINDING PROTEIN 34"/>
    <property type="match status" value="1"/>
</dbReference>
<feature type="compositionally biased region" description="Acidic residues" evidence="8">
    <location>
        <begin position="41"/>
        <end position="58"/>
    </location>
</feature>
<dbReference type="GeneID" id="30153430"/>
<dbReference type="Proteomes" id="UP000094065">
    <property type="component" value="Unassembled WGS sequence"/>
</dbReference>
<feature type="compositionally biased region" description="Low complexity" evidence="8">
    <location>
        <begin position="301"/>
        <end position="310"/>
    </location>
</feature>
<feature type="region of interest" description="Disordered" evidence="8">
    <location>
        <begin position="211"/>
        <end position="330"/>
    </location>
</feature>
<evidence type="ECO:0000256" key="4">
    <source>
        <dbReference type="ARBA" id="ARBA00015520"/>
    </source>
</evidence>
<comment type="caution">
    <text evidence="10">The sequence shown here is derived from an EMBL/GenBank/DDBJ whole genome shotgun (WGS) entry which is preliminary data.</text>
</comment>
<evidence type="ECO:0000256" key="6">
    <source>
        <dbReference type="ARBA" id="ARBA00023242"/>
    </source>
</evidence>
<evidence type="ECO:0000256" key="5">
    <source>
        <dbReference type="ARBA" id="ARBA00022884"/>
    </source>
</evidence>
<dbReference type="Gene3D" id="3.30.70.330">
    <property type="match status" value="1"/>
</dbReference>
<evidence type="ECO:0000313" key="10">
    <source>
        <dbReference type="EMBL" id="ODN81729.1"/>
    </source>
</evidence>
<dbReference type="GO" id="GO:0005730">
    <property type="term" value="C:nucleolus"/>
    <property type="evidence" value="ECO:0007669"/>
    <property type="project" value="UniProtKB-SubCell"/>
</dbReference>
<feature type="domain" description="RRM" evidence="9">
    <location>
        <begin position="131"/>
        <end position="213"/>
    </location>
</feature>
<feature type="compositionally biased region" description="Basic and acidic residues" evidence="8">
    <location>
        <begin position="218"/>
        <end position="247"/>
    </location>
</feature>
<dbReference type="OrthoDB" id="167718at2759"/>
<evidence type="ECO:0000256" key="7">
    <source>
        <dbReference type="PROSITE-ProRule" id="PRU00176"/>
    </source>
</evidence>
<evidence type="ECO:0000256" key="8">
    <source>
        <dbReference type="SAM" id="MobiDB-lite"/>
    </source>
</evidence>
<evidence type="ECO:0000256" key="1">
    <source>
        <dbReference type="ARBA" id="ARBA00002475"/>
    </source>
</evidence>
<dbReference type="Pfam" id="PF00076">
    <property type="entry name" value="RRM_1"/>
    <property type="match status" value="1"/>
</dbReference>
<reference evidence="10 11" key="1">
    <citation type="submission" date="2016-06" db="EMBL/GenBank/DDBJ databases">
        <title>Evolution of pathogenesis and genome organization in the Tremellales.</title>
        <authorList>
            <person name="Cuomo C."/>
            <person name="Litvintseva A."/>
            <person name="Heitman J."/>
            <person name="Chen Y."/>
            <person name="Sun S."/>
            <person name="Springer D."/>
            <person name="Dromer F."/>
            <person name="Young S."/>
            <person name="Zeng Q."/>
            <person name="Chapman S."/>
            <person name="Gujja S."/>
            <person name="Saif S."/>
            <person name="Birren B."/>
        </authorList>
    </citation>
    <scope>NUCLEOTIDE SEQUENCE [LARGE SCALE GENOMIC DNA]</scope>
    <source>
        <strain evidence="10 11">CBS 6039</strain>
    </source>
</reference>
<dbReference type="InterPro" id="IPR034228">
    <property type="entry name" value="Nop6_RRM"/>
</dbReference>
<sequence>MNCGALFLSSTRKMSTTLTKKQQKALAFRSKQKAKKAGAEAPEDLPEQDLDDDDENEQPEVAVKANEKEKSAGKRKRDDEEEKEPSADDEDTATKTEEKGKGKETKKRKTAWDEEEEGKKKKGRKDGKQRFILFIGNLTFKTTREEIQKHFEPAVGHLPSVRLLTTKATPTQPSKSRGIAFLEVPSSTAMQACLKLHHTTINARTINVELTAGGGGAGEERKKKLDERNQRVGTQREKKAEKERELNGGEDPAPVEQPMADGKKTRGGRRVRAKAGDQASGDASSRPYQQSSGGYGGARQGGPQQNGRGPYQKKKWEPTGSNFITVAKRQ</sequence>
<keyword evidence="11" id="KW-1185">Reference proteome</keyword>
<dbReference type="InterPro" id="IPR012677">
    <property type="entry name" value="Nucleotide-bd_a/b_plait_sf"/>
</dbReference>
<proteinExistence type="inferred from homology"/>
<feature type="compositionally biased region" description="Basic and acidic residues" evidence="8">
    <location>
        <begin position="65"/>
        <end position="78"/>
    </location>
</feature>
<comment type="function">
    <text evidence="1">Involved in pre-25S rRNA processing.</text>
</comment>
<dbReference type="GO" id="GO:0019843">
    <property type="term" value="F:rRNA binding"/>
    <property type="evidence" value="ECO:0007669"/>
    <property type="project" value="TreeGrafter"/>
</dbReference>
<dbReference type="PROSITE" id="PS50102">
    <property type="entry name" value="RRM"/>
    <property type="match status" value="1"/>
</dbReference>
<organism evidence="10 11">
    <name type="scientific">Cryptococcus amylolentus CBS 6039</name>
    <dbReference type="NCBI Taxonomy" id="1295533"/>
    <lineage>
        <taxon>Eukaryota</taxon>
        <taxon>Fungi</taxon>
        <taxon>Dikarya</taxon>
        <taxon>Basidiomycota</taxon>
        <taxon>Agaricomycotina</taxon>
        <taxon>Tremellomycetes</taxon>
        <taxon>Tremellales</taxon>
        <taxon>Cryptococcaceae</taxon>
        <taxon>Cryptococcus</taxon>
    </lineage>
</organism>
<dbReference type="InterPro" id="IPR000504">
    <property type="entry name" value="RRM_dom"/>
</dbReference>
<dbReference type="EMBL" id="AWGJ01000003">
    <property type="protein sequence ID" value="ODN81729.1"/>
    <property type="molecule type" value="Genomic_DNA"/>
</dbReference>
<dbReference type="PANTHER" id="PTHR23236">
    <property type="entry name" value="EUKARYOTIC TRANSLATION INITIATION FACTOR 4B/4H"/>
    <property type="match status" value="1"/>
</dbReference>
<feature type="compositionally biased region" description="Acidic residues" evidence="8">
    <location>
        <begin position="79"/>
        <end position="91"/>
    </location>
</feature>
<dbReference type="RefSeq" id="XP_018996048.1">
    <property type="nucleotide sequence ID" value="XM_019135645.1"/>
</dbReference>
<dbReference type="InterPro" id="IPR035979">
    <property type="entry name" value="RBD_domain_sf"/>
</dbReference>
<dbReference type="GO" id="GO:0000463">
    <property type="term" value="P:maturation of LSU-rRNA from tricistronic rRNA transcript (SSU-rRNA, 5.8S rRNA, LSU-rRNA)"/>
    <property type="evidence" value="ECO:0007669"/>
    <property type="project" value="TreeGrafter"/>
</dbReference>
<evidence type="ECO:0000259" key="9">
    <source>
        <dbReference type="PROSITE" id="PS50102"/>
    </source>
</evidence>
<dbReference type="STRING" id="1295533.A0A1E3HZI7"/>
<feature type="compositionally biased region" description="Basic and acidic residues" evidence="8">
    <location>
        <begin position="92"/>
        <end position="103"/>
    </location>
</feature>
<feature type="region of interest" description="Disordered" evidence="8">
    <location>
        <begin position="1"/>
        <end position="125"/>
    </location>
</feature>
<keyword evidence="6" id="KW-0539">Nucleus</keyword>
<dbReference type="FunFam" id="3.30.70.330:FF:000376">
    <property type="entry name" value="Putative RNA binding protein"/>
    <property type="match status" value="1"/>
</dbReference>
<keyword evidence="5 7" id="KW-0694">RNA-binding</keyword>
<evidence type="ECO:0000256" key="3">
    <source>
        <dbReference type="ARBA" id="ARBA00007077"/>
    </source>
</evidence>
<protein>
    <recommendedName>
        <fullName evidence="4">Nucleolar protein 12</fullName>
    </recommendedName>
</protein>
<dbReference type="CDD" id="cd12400">
    <property type="entry name" value="RRM_Nop6"/>
    <property type="match status" value="1"/>
</dbReference>
<dbReference type="AlphaFoldDB" id="A0A1E3HZI7"/>
<dbReference type="SUPFAM" id="SSF54928">
    <property type="entry name" value="RNA-binding domain, RBD"/>
    <property type="match status" value="1"/>
</dbReference>
<dbReference type="SMART" id="SM00360">
    <property type="entry name" value="RRM"/>
    <property type="match status" value="1"/>
</dbReference>
<name>A0A1E3HZI7_9TREE</name>
<feature type="compositionally biased region" description="Polar residues" evidence="8">
    <location>
        <begin position="8"/>
        <end position="20"/>
    </location>
</feature>
<comment type="subcellular location">
    <subcellularLocation>
        <location evidence="2">Nucleus</location>
        <location evidence="2">Nucleolus</location>
    </subcellularLocation>
</comment>
<accession>A0A1E3HZI7</accession>
<evidence type="ECO:0000313" key="11">
    <source>
        <dbReference type="Proteomes" id="UP000094065"/>
    </source>
</evidence>
<gene>
    <name evidence="10" type="ORF">L202_02121</name>
</gene>